<comment type="caution">
    <text evidence="1">The sequence shown here is derived from an EMBL/GenBank/DDBJ whole genome shotgun (WGS) entry which is preliminary data.</text>
</comment>
<name>A0ABT8BFG9_9HYPH</name>
<keyword evidence="2" id="KW-1185">Reference proteome</keyword>
<sequence length="165" mass="17870">MNQHDGAGRPTIYLDIDGVVTTVAYQRKAGKDRLNPAQIARVSALVRAFDARIVVSSTWRVADCRPTLLEAGLPDDCFHPDWHTAILPTSRDPETGAMLPAESARRGDEIAEHVTRNRITNYLVLDDVAVGPTHAGQHVQPNAEDGLSEEDGILARSILARAATA</sequence>
<protein>
    <submittedName>
        <fullName evidence="1">HAD domain-containing protein</fullName>
    </submittedName>
</protein>
<dbReference type="RefSeq" id="WP_238226017.1">
    <property type="nucleotide sequence ID" value="NZ_BPQD01000015.1"/>
</dbReference>
<evidence type="ECO:0000313" key="2">
    <source>
        <dbReference type="Proteomes" id="UP001224644"/>
    </source>
</evidence>
<proteinExistence type="predicted"/>
<organism evidence="1 2">
    <name type="scientific">Methylobacterium adhaesivum</name>
    <dbReference type="NCBI Taxonomy" id="333297"/>
    <lineage>
        <taxon>Bacteria</taxon>
        <taxon>Pseudomonadati</taxon>
        <taxon>Pseudomonadota</taxon>
        <taxon>Alphaproteobacteria</taxon>
        <taxon>Hyphomicrobiales</taxon>
        <taxon>Methylobacteriaceae</taxon>
        <taxon>Methylobacterium</taxon>
    </lineage>
</organism>
<gene>
    <name evidence="1" type="ORF">QWZ12_08125</name>
</gene>
<reference evidence="2" key="1">
    <citation type="journal article" date="2019" name="Int. J. Syst. Evol. Microbiol.">
        <title>The Global Catalogue of Microorganisms (GCM) 10K type strain sequencing project: providing services to taxonomists for standard genome sequencing and annotation.</title>
        <authorList>
            <consortium name="The Broad Institute Genomics Platform"/>
            <consortium name="The Broad Institute Genome Sequencing Center for Infectious Disease"/>
            <person name="Wu L."/>
            <person name="Ma J."/>
        </authorList>
    </citation>
    <scope>NUCLEOTIDE SEQUENCE [LARGE SCALE GENOMIC DNA]</scope>
    <source>
        <strain evidence="2">CECT 7069</strain>
    </source>
</reference>
<dbReference type="Pfam" id="PF18143">
    <property type="entry name" value="HAD_SAK_2"/>
    <property type="match status" value="1"/>
</dbReference>
<dbReference type="EMBL" id="JAUFPX010000005">
    <property type="protein sequence ID" value="MDN3590579.1"/>
    <property type="molecule type" value="Genomic_DNA"/>
</dbReference>
<accession>A0ABT8BFG9</accession>
<dbReference type="Proteomes" id="UP001224644">
    <property type="component" value="Unassembled WGS sequence"/>
</dbReference>
<evidence type="ECO:0000313" key="1">
    <source>
        <dbReference type="EMBL" id="MDN3590579.1"/>
    </source>
</evidence>